<protein>
    <submittedName>
        <fullName evidence="1">Uncharacterized protein</fullName>
    </submittedName>
</protein>
<dbReference type="EMBL" id="BLWD01000002">
    <property type="protein sequence ID" value="GFN09525.1"/>
    <property type="molecule type" value="Genomic_DNA"/>
</dbReference>
<evidence type="ECO:0000313" key="1">
    <source>
        <dbReference type="EMBL" id="GFN09525.1"/>
    </source>
</evidence>
<dbReference type="Proteomes" id="UP000498740">
    <property type="component" value="Unassembled WGS sequence"/>
</dbReference>
<sequence length="45" mass="5322">MNHDPTLRIVRAVPDEGPVTFSQPRSVYASWPWLTEEFMREMESQ</sequence>
<organism evidence="1 2">
    <name type="scientific">Streptomyces microflavus</name>
    <name type="common">Streptomyces lipmanii</name>
    <dbReference type="NCBI Taxonomy" id="1919"/>
    <lineage>
        <taxon>Bacteria</taxon>
        <taxon>Bacillati</taxon>
        <taxon>Actinomycetota</taxon>
        <taxon>Actinomycetes</taxon>
        <taxon>Kitasatosporales</taxon>
        <taxon>Streptomycetaceae</taxon>
        <taxon>Streptomyces</taxon>
    </lineage>
</organism>
<gene>
    <name evidence="1" type="ORF">Smic_80810</name>
</gene>
<reference evidence="1 2" key="1">
    <citation type="submission" date="2020-05" db="EMBL/GenBank/DDBJ databases">
        <title>Whole genome shotgun sequence of Streptomyces microflavus NBRC 13062.</title>
        <authorList>
            <person name="Komaki H."/>
            <person name="Tamura T."/>
        </authorList>
    </citation>
    <scope>NUCLEOTIDE SEQUENCE [LARGE SCALE GENOMIC DNA]</scope>
    <source>
        <strain evidence="1 2">NBRC 13062</strain>
    </source>
</reference>
<proteinExistence type="predicted"/>
<dbReference type="AlphaFoldDB" id="A0A7J0D680"/>
<evidence type="ECO:0000313" key="2">
    <source>
        <dbReference type="Proteomes" id="UP000498740"/>
    </source>
</evidence>
<accession>A0A7J0D680</accession>
<comment type="caution">
    <text evidence="1">The sequence shown here is derived from an EMBL/GenBank/DDBJ whole genome shotgun (WGS) entry which is preliminary data.</text>
</comment>
<name>A0A7J0D680_STRMI</name>
<dbReference type="RefSeq" id="WP_190167664.1">
    <property type="nucleotide sequence ID" value="NZ_BMUG01000005.1"/>
</dbReference>